<proteinExistence type="predicted"/>
<evidence type="ECO:0000313" key="5">
    <source>
        <dbReference type="EMBL" id="KAK4766837.1"/>
    </source>
</evidence>
<dbReference type="PROSITE" id="PS50294">
    <property type="entry name" value="WD_REPEATS_REGION"/>
    <property type="match status" value="3"/>
</dbReference>
<feature type="region of interest" description="Disordered" evidence="4">
    <location>
        <begin position="306"/>
        <end position="325"/>
    </location>
</feature>
<dbReference type="AlphaFoldDB" id="A0AAN7KPU8"/>
<feature type="repeat" description="WD" evidence="3">
    <location>
        <begin position="518"/>
        <end position="558"/>
    </location>
</feature>
<dbReference type="PROSITE" id="PS00678">
    <property type="entry name" value="WD_REPEATS_1"/>
    <property type="match status" value="2"/>
</dbReference>
<keyword evidence="2" id="KW-0677">Repeat</keyword>
<dbReference type="Proteomes" id="UP001345219">
    <property type="component" value="Chromosome 7"/>
</dbReference>
<sequence>MTDNGQPRMVCVNWAGLGDDDDDDRFFDSRNRISSAVTIDFASSGSSSDEDSDSDDPRMSFASAMSSAKEDYRYFSGIGASDDYNIWMAEPGSITERRKRLFQGMGFGFSNKEMLRLASIGLQRAISKKVRGKCHVSPLVIGTSPPASTCGGAPTNQRPSSSSQLPRTVLARSRSDGDIDSPSITKRKEEFFGAASKQRLTRTSSTILSVSGKRVRHDRGSTRGSPRKGLFSSVLSDNQFGAIFLIKNLDTGKEFVVKEYDNEGMWNRLSDLQTGEQLTMEEFEKSVGYSPVVKELMQRENVARMAAGGGGNGGTNRKLNTNSHRSKSLRQLSKRGGVALLKNIKGVASSVSGLIGDRERDCRLTSDGSQKPCQSRIPTPSLEWVRVRQHGKSHKELSALQLCQSINAHEGAIWAIRFSPDGHYLASAGEDKVIHVWEVQESELMALRPDEWTLTPVHPSAACALVDHYDGPGGSLLASPSDKKKKGKGSQCGKKGIPDYVHAPETVFGLSENPVWSFRGHLDDVLDLSWSRSQLLLSSSMDKTVRLWDMDTKSCLKLFAHNDFVTCIQFNPLDDRYFISGSLDSKVRIWSIPDRQVVDWADIHEMVTAACYTPDGEGAIIGSHKGSCRVYSTVDCKLYQESQVEISKRKKSSAKKITGFQFSPWNPSEVVVTSADSRVRILEGSDVTHKFRGFRNVSSQIAASFTQDGKYIVSASEDSHVYVWKHDGAASHGKSKSVVNVRSYEHFQCKDVSVAIPWPGTIRGMPHPMVAHSKWHSKRSATPPPSSSPARSPTLADRDNFGASRRQLPPLPKKPNAVERASTPPEEELLSRHDSVSGNGGESFDSSATALTRYTGGESPSISAAASSSSWSSNWSLYEGSSGGGTAQTTAWGMVIVTASLGGEIRAYQNFGLPRRTGGTPARNGNVSPTFFVAAEYVMISLHALQKKIPDLTTLFSVYRSSRGRISVTDADG</sequence>
<feature type="repeat" description="WD" evidence="3">
    <location>
        <begin position="704"/>
        <end position="725"/>
    </location>
</feature>
<protein>
    <recommendedName>
        <fullName evidence="7">WD repeat-containing protein 44</fullName>
    </recommendedName>
</protein>
<dbReference type="InterPro" id="IPR040324">
    <property type="entry name" value="WDR44/Dgr2"/>
</dbReference>
<feature type="compositionally biased region" description="Polar residues" evidence="4">
    <location>
        <begin position="154"/>
        <end position="166"/>
    </location>
</feature>
<feature type="repeat" description="WD" evidence="3">
    <location>
        <begin position="558"/>
        <end position="592"/>
    </location>
</feature>
<name>A0AAN7KPU8_9MYRT</name>
<gene>
    <name evidence="5" type="ORF">SAY87_008479</name>
</gene>
<evidence type="ECO:0000313" key="6">
    <source>
        <dbReference type="Proteomes" id="UP001345219"/>
    </source>
</evidence>
<feature type="region of interest" description="Disordered" evidence="4">
    <location>
        <begin position="142"/>
        <end position="183"/>
    </location>
</feature>
<dbReference type="SUPFAM" id="SSF50978">
    <property type="entry name" value="WD40 repeat-like"/>
    <property type="match status" value="1"/>
</dbReference>
<accession>A0AAN7KPU8</accession>
<dbReference type="PROSITE" id="PS50082">
    <property type="entry name" value="WD_REPEATS_2"/>
    <property type="match status" value="4"/>
</dbReference>
<dbReference type="SMART" id="SM00320">
    <property type="entry name" value="WD40"/>
    <property type="match status" value="6"/>
</dbReference>
<keyword evidence="1 3" id="KW-0853">WD repeat</keyword>
<reference evidence="5 6" key="1">
    <citation type="journal article" date="2023" name="Hortic Res">
        <title>Pangenome of water caltrop reveals structural variations and asymmetric subgenome divergence after allopolyploidization.</title>
        <authorList>
            <person name="Zhang X."/>
            <person name="Chen Y."/>
            <person name="Wang L."/>
            <person name="Yuan Y."/>
            <person name="Fang M."/>
            <person name="Shi L."/>
            <person name="Lu R."/>
            <person name="Comes H.P."/>
            <person name="Ma Y."/>
            <person name="Chen Y."/>
            <person name="Huang G."/>
            <person name="Zhou Y."/>
            <person name="Zheng Z."/>
            <person name="Qiu Y."/>
        </authorList>
    </citation>
    <scope>NUCLEOTIDE SEQUENCE [LARGE SCALE GENOMIC DNA]</scope>
    <source>
        <tissue evidence="5">Roots</tissue>
    </source>
</reference>
<evidence type="ECO:0008006" key="7">
    <source>
        <dbReference type="Google" id="ProtNLM"/>
    </source>
</evidence>
<feature type="region of interest" description="Disordered" evidence="4">
    <location>
        <begin position="476"/>
        <end position="496"/>
    </location>
</feature>
<dbReference type="InterPro" id="IPR001680">
    <property type="entry name" value="WD40_rpt"/>
</dbReference>
<dbReference type="InterPro" id="IPR036322">
    <property type="entry name" value="WD40_repeat_dom_sf"/>
</dbReference>
<dbReference type="PANTHER" id="PTHR14221:SF41">
    <property type="entry name" value="TRANSDUCIN_WD40 REPEAT-LIKE SUPERFAMILY PROTEIN"/>
    <property type="match status" value="1"/>
</dbReference>
<dbReference type="InterPro" id="IPR020472">
    <property type="entry name" value="WD40_PAC1"/>
</dbReference>
<feature type="region of interest" description="Disordered" evidence="4">
    <location>
        <begin position="772"/>
        <end position="844"/>
    </location>
</feature>
<keyword evidence="6" id="KW-1185">Reference proteome</keyword>
<evidence type="ECO:0000256" key="3">
    <source>
        <dbReference type="PROSITE-ProRule" id="PRU00221"/>
    </source>
</evidence>
<dbReference type="InterPro" id="IPR019775">
    <property type="entry name" value="WD40_repeat_CS"/>
</dbReference>
<evidence type="ECO:0000256" key="4">
    <source>
        <dbReference type="SAM" id="MobiDB-lite"/>
    </source>
</evidence>
<evidence type="ECO:0000256" key="1">
    <source>
        <dbReference type="ARBA" id="ARBA00022574"/>
    </source>
</evidence>
<dbReference type="Gene3D" id="2.130.10.10">
    <property type="entry name" value="YVTN repeat-like/Quinoprotein amine dehydrogenase"/>
    <property type="match status" value="1"/>
</dbReference>
<comment type="caution">
    <text evidence="5">The sequence shown here is derived from an EMBL/GenBank/DDBJ whole genome shotgun (WGS) entry which is preliminary data.</text>
</comment>
<feature type="repeat" description="WD" evidence="3">
    <location>
        <begin position="406"/>
        <end position="447"/>
    </location>
</feature>
<dbReference type="EMBL" id="JAXIOK010000007">
    <property type="protein sequence ID" value="KAK4766837.1"/>
    <property type="molecule type" value="Genomic_DNA"/>
</dbReference>
<dbReference type="InterPro" id="IPR015943">
    <property type="entry name" value="WD40/YVTN_repeat-like_dom_sf"/>
</dbReference>
<dbReference type="Pfam" id="PF00400">
    <property type="entry name" value="WD40"/>
    <property type="match status" value="4"/>
</dbReference>
<dbReference type="PANTHER" id="PTHR14221">
    <property type="entry name" value="WD REPEAT DOMAIN 44"/>
    <property type="match status" value="1"/>
</dbReference>
<organism evidence="5 6">
    <name type="scientific">Trapa incisa</name>
    <dbReference type="NCBI Taxonomy" id="236973"/>
    <lineage>
        <taxon>Eukaryota</taxon>
        <taxon>Viridiplantae</taxon>
        <taxon>Streptophyta</taxon>
        <taxon>Embryophyta</taxon>
        <taxon>Tracheophyta</taxon>
        <taxon>Spermatophyta</taxon>
        <taxon>Magnoliopsida</taxon>
        <taxon>eudicotyledons</taxon>
        <taxon>Gunneridae</taxon>
        <taxon>Pentapetalae</taxon>
        <taxon>rosids</taxon>
        <taxon>malvids</taxon>
        <taxon>Myrtales</taxon>
        <taxon>Lythraceae</taxon>
        <taxon>Trapa</taxon>
    </lineage>
</organism>
<evidence type="ECO:0000256" key="2">
    <source>
        <dbReference type="ARBA" id="ARBA00022737"/>
    </source>
</evidence>
<dbReference type="PRINTS" id="PR00320">
    <property type="entry name" value="GPROTEINBRPT"/>
</dbReference>
<dbReference type="FunFam" id="2.130.10.10:FF:000329">
    <property type="entry name" value="WD repeat-containing protein 44"/>
    <property type="match status" value="1"/>
</dbReference>